<accession>J6F670</accession>
<organism evidence="3 4">
    <name type="scientific">Trichosporon asahii var. asahii (strain ATCC 90039 / CBS 2479 / JCM 2466 / KCTC 7840 / NBRC 103889/ NCYC 2677 / UAMH 7654)</name>
    <name type="common">Yeast</name>
    <dbReference type="NCBI Taxonomy" id="1186058"/>
    <lineage>
        <taxon>Eukaryota</taxon>
        <taxon>Fungi</taxon>
        <taxon>Dikarya</taxon>
        <taxon>Basidiomycota</taxon>
        <taxon>Agaricomycotina</taxon>
        <taxon>Tremellomycetes</taxon>
        <taxon>Trichosporonales</taxon>
        <taxon>Trichosporonaceae</taxon>
        <taxon>Trichosporon</taxon>
    </lineage>
</organism>
<dbReference type="SUPFAM" id="SSF81383">
    <property type="entry name" value="F-box domain"/>
    <property type="match status" value="1"/>
</dbReference>
<dbReference type="Proteomes" id="UP000002748">
    <property type="component" value="Unassembled WGS sequence"/>
</dbReference>
<dbReference type="KEGG" id="tasa:A1Q1_03666"/>
<dbReference type="CDD" id="cd09917">
    <property type="entry name" value="F-box_SF"/>
    <property type="match status" value="1"/>
</dbReference>
<evidence type="ECO:0000313" key="3">
    <source>
        <dbReference type="EMBL" id="EJT52534.1"/>
    </source>
</evidence>
<dbReference type="Pfam" id="PF12937">
    <property type="entry name" value="F-box-like"/>
    <property type="match status" value="1"/>
</dbReference>
<feature type="compositionally biased region" description="Basic and acidic residues" evidence="1">
    <location>
        <begin position="335"/>
        <end position="365"/>
    </location>
</feature>
<feature type="region of interest" description="Disordered" evidence="1">
    <location>
        <begin position="279"/>
        <end position="365"/>
    </location>
</feature>
<evidence type="ECO:0000259" key="2">
    <source>
        <dbReference type="PROSITE" id="PS50181"/>
    </source>
</evidence>
<proteinExistence type="predicted"/>
<protein>
    <recommendedName>
        <fullName evidence="2">F-box domain-containing protein</fullName>
    </recommendedName>
</protein>
<dbReference type="VEuPathDB" id="FungiDB:A1Q1_03666"/>
<feature type="compositionally biased region" description="Basic and acidic residues" evidence="1">
    <location>
        <begin position="309"/>
        <end position="320"/>
    </location>
</feature>
<dbReference type="InterPro" id="IPR001810">
    <property type="entry name" value="F-box_dom"/>
</dbReference>
<evidence type="ECO:0000313" key="4">
    <source>
        <dbReference type="Proteomes" id="UP000002748"/>
    </source>
</evidence>
<sequence length="705" mass="78495">MGASAGRMDPSSEPTTPSASSVSTVTTGEPSDPPSQLPSSRNSPFSDDPSFPSTKHKRLSYETPRDGQRVTLMDMPEEILMEIIMNLDADSLSKCYRVCKHIHSFMSNSSAVSLRHALLANSLRLNPNALKARPDMPHQVPKSSVSLLNQLRERLTRLHNLSPSTEKLVPFREAEGRLYEYLEGVLLRSPVDLTLGGQHATYSRDLAVYDFRKPDEWEEMTVDGSVHDEDVDEVVEETEESDLDSVRTHYKSSFVIHELAVDPGQDLLLLATSDDHVLHGDSPSEPVDFQAASSRRDARAQLPSDTVADDVKPRVPDLRRRAVRASQADGAGRGDASRARADPGPAHRVELEDGAHVQRADERGEAGARVFPAADPDVVHRHGLSAGGGGGRRTRPRLLAPPRPTFDLPRFTTDLRNNILPPQMSVRVEPPPRQSFPEYPLHAPPPFVPDPATGVVLVSVRQQLLNVEEPDDIDVLHFMFVFPKPLLISYLPNVEDLDERLARNTFIPPAAVTVSEKQLEELWADVPRTVTWDELAPHVRALGPKHPQAEWVCYVYQNRYVTVEEVLFGPEEDSGSEDGHVLVPHLCCYDFDRRRVQHEINKRLDLLASEGKLTGDSVTDLDAVEGDWDGIQLVLAADEHEKSLPLDDAVTCGQEFPYLITRKECEEDTIPLIDAERILTVCRPDIWSEDNDFGTNHGSIKVMNF</sequence>
<dbReference type="EMBL" id="ALBS01000023">
    <property type="protein sequence ID" value="EJT52534.1"/>
    <property type="molecule type" value="Genomic_DNA"/>
</dbReference>
<dbReference type="PROSITE" id="PS50181">
    <property type="entry name" value="FBOX"/>
    <property type="match status" value="1"/>
</dbReference>
<dbReference type="HOGENOM" id="CLU_413881_0_0_1"/>
<gene>
    <name evidence="3" type="ORF">A1Q1_03666</name>
</gene>
<dbReference type="GeneID" id="25987179"/>
<dbReference type="Gene3D" id="1.20.1280.50">
    <property type="match status" value="1"/>
</dbReference>
<feature type="compositionally biased region" description="Low complexity" evidence="1">
    <location>
        <begin position="11"/>
        <end position="27"/>
    </location>
</feature>
<feature type="region of interest" description="Disordered" evidence="1">
    <location>
        <begin position="1"/>
        <end position="67"/>
    </location>
</feature>
<comment type="caution">
    <text evidence="3">The sequence shown here is derived from an EMBL/GenBank/DDBJ whole genome shotgun (WGS) entry which is preliminary data.</text>
</comment>
<feature type="region of interest" description="Disordered" evidence="1">
    <location>
        <begin position="379"/>
        <end position="412"/>
    </location>
</feature>
<name>J6F670_TRIAS</name>
<dbReference type="OrthoDB" id="3174109at2759"/>
<evidence type="ECO:0000256" key="1">
    <source>
        <dbReference type="SAM" id="MobiDB-lite"/>
    </source>
</evidence>
<reference evidence="3 4" key="1">
    <citation type="journal article" date="2012" name="Eukaryot. Cell">
        <title>Draft genome sequence of CBS 2479, the standard type strain of Trichosporon asahii.</title>
        <authorList>
            <person name="Yang R.Y."/>
            <person name="Li H.T."/>
            <person name="Zhu H."/>
            <person name="Zhou G.P."/>
            <person name="Wang M."/>
            <person name="Wang L."/>
        </authorList>
    </citation>
    <scope>NUCLEOTIDE SEQUENCE [LARGE SCALE GENOMIC DNA]</scope>
    <source>
        <strain evidence="4">ATCC 90039 / CBS 2479 / JCM 2466 / KCTC 7840 / NCYC 2677 / UAMH 7654</strain>
    </source>
</reference>
<feature type="domain" description="F-box" evidence="2">
    <location>
        <begin position="69"/>
        <end position="117"/>
    </location>
</feature>
<dbReference type="InterPro" id="IPR036047">
    <property type="entry name" value="F-box-like_dom_sf"/>
</dbReference>
<feature type="compositionally biased region" description="Low complexity" evidence="1">
    <location>
        <begin position="38"/>
        <end position="53"/>
    </location>
</feature>
<dbReference type="AlphaFoldDB" id="J6F670"/>
<dbReference type="RefSeq" id="XP_014183755.1">
    <property type="nucleotide sequence ID" value="XM_014328280.1"/>
</dbReference>